<dbReference type="OrthoDB" id="7625707at2"/>
<dbReference type="AlphaFoldDB" id="A0A2K9ME39"/>
<sequence>MKYLMIALAVLALLLGGAWFGGEALLAGALRDRLTADAPLAAQSVQPLRSAGRFGLRLGPIEMSDEGQTLTAPGLVVYTSLSAPDRLTVDLPESLRIEAPERTVDLGFGSGQVHAAVSPLRGMALREVGVAAQGMTVDGAPLFQTLQATATLSHMGGGAPAGSQASYALTLLLDGLHLRNVAETLRVEGPGQIWLDRLPDRSLAQQEGPPPALTGTQTPGLRITLGDDATARIIGRIEADSDGFASGQAALYTAHAQAFIDLAVQTGMIPPQSAVLVRTLLIGLSDTHAELTEASASEAAGTTVGTPAATPASPAILPRDPMPPPAEGEIRLLLTLSDGQMRLGPVPIGAAPRLRP</sequence>
<dbReference type="RefSeq" id="WP_101499235.1">
    <property type="nucleotide sequence ID" value="NZ_CP025583.1"/>
</dbReference>
<feature type="compositionally biased region" description="Low complexity" evidence="1">
    <location>
        <begin position="295"/>
        <end position="315"/>
    </location>
</feature>
<dbReference type="KEGG" id="paru:CYR75_05910"/>
<accession>A0A2K9ME39</accession>
<evidence type="ECO:0000256" key="1">
    <source>
        <dbReference type="SAM" id="MobiDB-lite"/>
    </source>
</evidence>
<dbReference type="Proteomes" id="UP000234882">
    <property type="component" value="Chromosome"/>
</dbReference>
<reference evidence="3" key="1">
    <citation type="submission" date="2017-12" db="EMBL/GenBank/DDBJ databases">
        <title>Genomic analysis of Paracoccus sp. CBA4604.</title>
        <authorList>
            <person name="Roh S.W."/>
            <person name="Kim J.Y."/>
            <person name="Kim J.S."/>
        </authorList>
    </citation>
    <scope>NUCLEOTIDE SEQUENCE [LARGE SCALE GENOMIC DNA]</scope>
    <source>
        <strain evidence="3">CBA4604</strain>
    </source>
</reference>
<evidence type="ECO:0000313" key="2">
    <source>
        <dbReference type="EMBL" id="AUM73883.1"/>
    </source>
</evidence>
<proteinExistence type="predicted"/>
<name>A0A2K9ME39_9RHOB</name>
<gene>
    <name evidence="2" type="ORF">CYR75_05910</name>
</gene>
<evidence type="ECO:0008006" key="4">
    <source>
        <dbReference type="Google" id="ProtNLM"/>
    </source>
</evidence>
<dbReference type="EMBL" id="CP025583">
    <property type="protein sequence ID" value="AUM73883.1"/>
    <property type="molecule type" value="Genomic_DNA"/>
</dbReference>
<feature type="region of interest" description="Disordered" evidence="1">
    <location>
        <begin position="295"/>
        <end position="322"/>
    </location>
</feature>
<organism evidence="2 3">
    <name type="scientific">Paracoccus jeotgali</name>
    <dbReference type="NCBI Taxonomy" id="2065379"/>
    <lineage>
        <taxon>Bacteria</taxon>
        <taxon>Pseudomonadati</taxon>
        <taxon>Pseudomonadota</taxon>
        <taxon>Alphaproteobacteria</taxon>
        <taxon>Rhodobacterales</taxon>
        <taxon>Paracoccaceae</taxon>
        <taxon>Paracoccus</taxon>
    </lineage>
</organism>
<dbReference type="Pfam" id="PF09898">
    <property type="entry name" value="DUF2125"/>
    <property type="match status" value="1"/>
</dbReference>
<evidence type="ECO:0000313" key="3">
    <source>
        <dbReference type="Proteomes" id="UP000234882"/>
    </source>
</evidence>
<protein>
    <recommendedName>
        <fullName evidence="4">DUF2125 domain-containing protein</fullName>
    </recommendedName>
</protein>
<keyword evidence="3" id="KW-1185">Reference proteome</keyword>
<dbReference type="InterPro" id="IPR018666">
    <property type="entry name" value="DUF2125"/>
</dbReference>